<dbReference type="InterPro" id="IPR011006">
    <property type="entry name" value="CheY-like_superfamily"/>
</dbReference>
<evidence type="ECO:0000256" key="1">
    <source>
        <dbReference type="ARBA" id="ARBA00022553"/>
    </source>
</evidence>
<dbReference type="PROSITE" id="PS50110">
    <property type="entry name" value="RESPONSE_REGULATORY"/>
    <property type="match status" value="1"/>
</dbReference>
<feature type="modified residue" description="4-aspartylphosphate" evidence="2">
    <location>
        <position position="49"/>
    </location>
</feature>
<dbReference type="PANTHER" id="PTHR44591:SF3">
    <property type="entry name" value="RESPONSE REGULATORY DOMAIN-CONTAINING PROTEIN"/>
    <property type="match status" value="1"/>
</dbReference>
<dbReference type="CDD" id="cd00156">
    <property type="entry name" value="REC"/>
    <property type="match status" value="1"/>
</dbReference>
<keyword evidence="5" id="KW-1185">Reference proteome</keyword>
<dbReference type="RefSeq" id="WP_390299343.1">
    <property type="nucleotide sequence ID" value="NZ_JBHULI010000005.1"/>
</dbReference>
<dbReference type="InterPro" id="IPR001789">
    <property type="entry name" value="Sig_transdc_resp-reg_receiver"/>
</dbReference>
<protein>
    <submittedName>
        <fullName evidence="4">Response regulator</fullName>
    </submittedName>
</protein>
<dbReference type="InterPro" id="IPR050595">
    <property type="entry name" value="Bact_response_regulator"/>
</dbReference>
<dbReference type="Pfam" id="PF00072">
    <property type="entry name" value="Response_reg"/>
    <property type="match status" value="1"/>
</dbReference>
<keyword evidence="1 2" id="KW-0597">Phosphoprotein</keyword>
<dbReference type="SMART" id="SM00448">
    <property type="entry name" value="REC"/>
    <property type="match status" value="1"/>
</dbReference>
<dbReference type="SUPFAM" id="SSF52172">
    <property type="entry name" value="CheY-like"/>
    <property type="match status" value="1"/>
</dbReference>
<evidence type="ECO:0000313" key="4">
    <source>
        <dbReference type="EMBL" id="MFD2531737.1"/>
    </source>
</evidence>
<reference evidence="5" key="1">
    <citation type="journal article" date="2019" name="Int. J. Syst. Evol. Microbiol.">
        <title>The Global Catalogue of Microorganisms (GCM) 10K type strain sequencing project: providing services to taxonomists for standard genome sequencing and annotation.</title>
        <authorList>
            <consortium name="The Broad Institute Genomics Platform"/>
            <consortium name="The Broad Institute Genome Sequencing Center for Infectious Disease"/>
            <person name="Wu L."/>
            <person name="Ma J."/>
        </authorList>
    </citation>
    <scope>NUCLEOTIDE SEQUENCE [LARGE SCALE GENOMIC DNA]</scope>
    <source>
        <strain evidence="5">KCTC 52042</strain>
    </source>
</reference>
<dbReference type="EMBL" id="JBHULI010000005">
    <property type="protein sequence ID" value="MFD2531737.1"/>
    <property type="molecule type" value="Genomic_DNA"/>
</dbReference>
<proteinExistence type="predicted"/>
<evidence type="ECO:0000259" key="3">
    <source>
        <dbReference type="PROSITE" id="PS50110"/>
    </source>
</evidence>
<comment type="caution">
    <text evidence="4">The sequence shown here is derived from an EMBL/GenBank/DDBJ whole genome shotgun (WGS) entry which is preliminary data.</text>
</comment>
<name>A0ABW5JJH4_9BACT</name>
<accession>A0ABW5JJH4</accession>
<dbReference type="Proteomes" id="UP001597460">
    <property type="component" value="Unassembled WGS sequence"/>
</dbReference>
<evidence type="ECO:0000256" key="2">
    <source>
        <dbReference type="PROSITE-ProRule" id="PRU00169"/>
    </source>
</evidence>
<organism evidence="4 5">
    <name type="scientific">Gracilimonas halophila</name>
    <dbReference type="NCBI Taxonomy" id="1834464"/>
    <lineage>
        <taxon>Bacteria</taxon>
        <taxon>Pseudomonadati</taxon>
        <taxon>Balneolota</taxon>
        <taxon>Balneolia</taxon>
        <taxon>Balneolales</taxon>
        <taxon>Balneolaceae</taxon>
        <taxon>Gracilimonas</taxon>
    </lineage>
</organism>
<dbReference type="PANTHER" id="PTHR44591">
    <property type="entry name" value="STRESS RESPONSE REGULATOR PROTEIN 1"/>
    <property type="match status" value="1"/>
</dbReference>
<dbReference type="Gene3D" id="3.40.50.2300">
    <property type="match status" value="1"/>
</dbReference>
<feature type="domain" description="Response regulatory" evidence="3">
    <location>
        <begin position="1"/>
        <end position="116"/>
    </location>
</feature>
<sequence length="116" mass="13307">MVEDDPELRETLQDIFELNGLEADLAEDAKAALKYIKQEEGEYNIILSDYLMPGMSGLVLFSEIRKLSGYKKTPFYILSARTDKETKDKCFKVNVTGFIDKPFNISELIKLLSKYI</sequence>
<evidence type="ECO:0000313" key="5">
    <source>
        <dbReference type="Proteomes" id="UP001597460"/>
    </source>
</evidence>
<gene>
    <name evidence="4" type="ORF">ACFSVN_04680</name>
</gene>